<dbReference type="HOGENOM" id="CLU_2173542_0_0_1"/>
<evidence type="ECO:0000313" key="2">
    <source>
        <dbReference type="Proteomes" id="UP000000305"/>
    </source>
</evidence>
<dbReference type="EMBL" id="GL732606">
    <property type="protein sequence ID" value="EFX71810.1"/>
    <property type="molecule type" value="Genomic_DNA"/>
</dbReference>
<keyword evidence="2" id="KW-1185">Reference proteome</keyword>
<accession>E9H8Z5</accession>
<dbReference type="KEGG" id="dpx:DAPPUDRAFT_326852"/>
<evidence type="ECO:0000313" key="1">
    <source>
        <dbReference type="EMBL" id="EFX71810.1"/>
    </source>
</evidence>
<dbReference type="Proteomes" id="UP000000305">
    <property type="component" value="Unassembled WGS sequence"/>
</dbReference>
<sequence>MNDEHTRIDFAVSHADFYLDSWTVVIFYEQNFSIAANGFIFECRELQHTERCVSVLGRISIDGPCFVRKVDGLLLNARTCIKHLFPLSESLVVWEPKEKGFYPYRIIQRM</sequence>
<dbReference type="PhylomeDB" id="E9H8Z5"/>
<dbReference type="AlphaFoldDB" id="E9H8Z5"/>
<organism evidence="1 2">
    <name type="scientific">Daphnia pulex</name>
    <name type="common">Water flea</name>
    <dbReference type="NCBI Taxonomy" id="6669"/>
    <lineage>
        <taxon>Eukaryota</taxon>
        <taxon>Metazoa</taxon>
        <taxon>Ecdysozoa</taxon>
        <taxon>Arthropoda</taxon>
        <taxon>Crustacea</taxon>
        <taxon>Branchiopoda</taxon>
        <taxon>Diplostraca</taxon>
        <taxon>Cladocera</taxon>
        <taxon>Anomopoda</taxon>
        <taxon>Daphniidae</taxon>
        <taxon>Daphnia</taxon>
    </lineage>
</organism>
<dbReference type="InParanoid" id="E9H8Z5"/>
<proteinExistence type="predicted"/>
<gene>
    <name evidence="1" type="ORF">DAPPUDRAFT_326852</name>
</gene>
<name>E9H8Z5_DAPPU</name>
<protein>
    <submittedName>
        <fullName evidence="1">Uncharacterized protein</fullName>
    </submittedName>
</protein>
<reference evidence="1 2" key="1">
    <citation type="journal article" date="2011" name="Science">
        <title>The ecoresponsive genome of Daphnia pulex.</title>
        <authorList>
            <person name="Colbourne J.K."/>
            <person name="Pfrender M.E."/>
            <person name="Gilbert D."/>
            <person name="Thomas W.K."/>
            <person name="Tucker A."/>
            <person name="Oakley T.H."/>
            <person name="Tokishita S."/>
            <person name="Aerts A."/>
            <person name="Arnold G.J."/>
            <person name="Basu M.K."/>
            <person name="Bauer D.J."/>
            <person name="Caceres C.E."/>
            <person name="Carmel L."/>
            <person name="Casola C."/>
            <person name="Choi J.H."/>
            <person name="Detter J.C."/>
            <person name="Dong Q."/>
            <person name="Dusheyko S."/>
            <person name="Eads B.D."/>
            <person name="Frohlich T."/>
            <person name="Geiler-Samerotte K.A."/>
            <person name="Gerlach D."/>
            <person name="Hatcher P."/>
            <person name="Jogdeo S."/>
            <person name="Krijgsveld J."/>
            <person name="Kriventseva E.V."/>
            <person name="Kultz D."/>
            <person name="Laforsch C."/>
            <person name="Lindquist E."/>
            <person name="Lopez J."/>
            <person name="Manak J.R."/>
            <person name="Muller J."/>
            <person name="Pangilinan J."/>
            <person name="Patwardhan R.P."/>
            <person name="Pitluck S."/>
            <person name="Pritham E.J."/>
            <person name="Rechtsteiner A."/>
            <person name="Rho M."/>
            <person name="Rogozin I.B."/>
            <person name="Sakarya O."/>
            <person name="Salamov A."/>
            <person name="Schaack S."/>
            <person name="Shapiro H."/>
            <person name="Shiga Y."/>
            <person name="Skalitzky C."/>
            <person name="Smith Z."/>
            <person name="Souvorov A."/>
            <person name="Sung W."/>
            <person name="Tang Z."/>
            <person name="Tsuchiya D."/>
            <person name="Tu H."/>
            <person name="Vos H."/>
            <person name="Wang M."/>
            <person name="Wolf Y.I."/>
            <person name="Yamagata H."/>
            <person name="Yamada T."/>
            <person name="Ye Y."/>
            <person name="Shaw J.R."/>
            <person name="Andrews J."/>
            <person name="Crease T.J."/>
            <person name="Tang H."/>
            <person name="Lucas S.M."/>
            <person name="Robertson H.M."/>
            <person name="Bork P."/>
            <person name="Koonin E.V."/>
            <person name="Zdobnov E.M."/>
            <person name="Grigoriev I.V."/>
            <person name="Lynch M."/>
            <person name="Boore J.L."/>
        </authorList>
    </citation>
    <scope>NUCLEOTIDE SEQUENCE [LARGE SCALE GENOMIC DNA]</scope>
</reference>